<dbReference type="PANTHER" id="PTHR32319">
    <property type="entry name" value="BACTERIAL HEMOLYSIN-LIKE PROTEIN"/>
    <property type="match status" value="1"/>
</dbReference>
<dbReference type="CDD" id="cd02440">
    <property type="entry name" value="AdoMet_MTases"/>
    <property type="match status" value="1"/>
</dbReference>
<evidence type="ECO:0000313" key="5">
    <source>
        <dbReference type="Proteomes" id="UP000003560"/>
    </source>
</evidence>
<comment type="caution">
    <text evidence="4">The sequence shown here is derived from an EMBL/GenBank/DDBJ whole genome shotgun (WGS) entry which is preliminary data.</text>
</comment>
<dbReference type="EC" id="2.1.1.-" evidence="4"/>
<dbReference type="Pfam" id="PF01728">
    <property type="entry name" value="FtsJ"/>
    <property type="match status" value="1"/>
</dbReference>
<evidence type="ECO:0000313" key="4">
    <source>
        <dbReference type="EMBL" id="EEA89998.1"/>
    </source>
</evidence>
<dbReference type="Gene3D" id="3.10.290.10">
    <property type="entry name" value="RNA-binding S4 domain"/>
    <property type="match status" value="1"/>
</dbReference>
<evidence type="ECO:0000256" key="2">
    <source>
        <dbReference type="ARBA" id="ARBA00029460"/>
    </source>
</evidence>
<dbReference type="PIRSF" id="PIRSF005578">
    <property type="entry name" value="TlyA"/>
    <property type="match status" value="1"/>
</dbReference>
<proteinExistence type="inferred from homology"/>
<dbReference type="InterPro" id="IPR002877">
    <property type="entry name" value="RNA_MeTrfase_FtsJ_dom"/>
</dbReference>
<dbReference type="eggNOG" id="COG1189">
    <property type="taxonomic scope" value="Bacteria"/>
</dbReference>
<dbReference type="InterPro" id="IPR047048">
    <property type="entry name" value="TlyA"/>
</dbReference>
<protein>
    <submittedName>
        <fullName evidence="4">Ribosomal RNA large subunit methyltransferase J</fullName>
        <ecNumber evidence="4">2.1.1.-</ecNumber>
    </submittedName>
</protein>
<sequence>MISQGICENRADALRTLMAGLVSSGGERLSSPGMMVKPGIDLHVKGHIPYVGRGGLKLAGALDAFGLDPAGLTCVDVGCSTGGFTDCLLKRGAAHVVSVDVGRAQFDWSLRNDDRVTLLERTNIVDVPPLGYAGSFDVAVCDVSFTSIRTILPAVLDLLSVDGAFLTLVKPQFEAAPGEVGEGGIVRDPAVHARVLADTVRLFAASGLAPLDICASPIKGAKGNREFFLLGARGSRDVDALLCHADALAAHVEALTDKAVRL</sequence>
<dbReference type="Gene3D" id="3.40.50.150">
    <property type="entry name" value="Vaccinia Virus protein VP39"/>
    <property type="match status" value="1"/>
</dbReference>
<name>B6GCG7_9ACTN</name>
<keyword evidence="5" id="KW-1185">Reference proteome</keyword>
<dbReference type="HOGENOM" id="CLU_058015_3_0_11"/>
<dbReference type="AlphaFoldDB" id="B6GCG7"/>
<gene>
    <name evidence="4" type="primary">rrmJ</name>
    <name evidence="4" type="ORF">COLSTE_01790</name>
</gene>
<keyword evidence="4" id="KW-0489">Methyltransferase</keyword>
<dbReference type="GO" id="GO:0008168">
    <property type="term" value="F:methyltransferase activity"/>
    <property type="evidence" value="ECO:0007669"/>
    <property type="project" value="UniProtKB-KW"/>
</dbReference>
<dbReference type="GO" id="GO:0003723">
    <property type="term" value="F:RNA binding"/>
    <property type="evidence" value="ECO:0007669"/>
    <property type="project" value="UniProtKB-KW"/>
</dbReference>
<reference evidence="4 5" key="2">
    <citation type="submission" date="2008-10" db="EMBL/GenBank/DDBJ databases">
        <authorList>
            <person name="Fulton L."/>
            <person name="Clifton S."/>
            <person name="Fulton B."/>
            <person name="Xu J."/>
            <person name="Minx P."/>
            <person name="Pepin K.H."/>
            <person name="Johnson M."/>
            <person name="Thiruvilangam P."/>
            <person name="Bhonagiri V."/>
            <person name="Nash W.E."/>
            <person name="Mardis E.R."/>
            <person name="Wilson R.K."/>
        </authorList>
    </citation>
    <scope>NUCLEOTIDE SEQUENCE [LARGE SCALE GENOMIC DNA]</scope>
    <source>
        <strain evidence="4 5">DSM 13279</strain>
    </source>
</reference>
<feature type="domain" description="Ribosomal RNA methyltransferase FtsJ" evidence="3">
    <location>
        <begin position="50"/>
        <end position="230"/>
    </location>
</feature>
<evidence type="ECO:0000256" key="1">
    <source>
        <dbReference type="ARBA" id="ARBA00022884"/>
    </source>
</evidence>
<dbReference type="NCBIfam" id="TIGR00478">
    <property type="entry name" value="tly"/>
    <property type="match status" value="1"/>
</dbReference>
<dbReference type="PANTHER" id="PTHR32319:SF0">
    <property type="entry name" value="BACTERIAL HEMOLYSIN-LIKE PROTEIN"/>
    <property type="match status" value="1"/>
</dbReference>
<keyword evidence="1" id="KW-0694">RNA-binding</keyword>
<keyword evidence="4" id="KW-0808">Transferase</keyword>
<dbReference type="SUPFAM" id="SSF53335">
    <property type="entry name" value="S-adenosyl-L-methionine-dependent methyltransferases"/>
    <property type="match status" value="1"/>
</dbReference>
<comment type="similarity">
    <text evidence="2">Belongs to the TlyA family.</text>
</comment>
<accession>B6GCG7</accession>
<dbReference type="GO" id="GO:0032259">
    <property type="term" value="P:methylation"/>
    <property type="evidence" value="ECO:0007669"/>
    <property type="project" value="UniProtKB-KW"/>
</dbReference>
<dbReference type="InterPro" id="IPR029063">
    <property type="entry name" value="SAM-dependent_MTases_sf"/>
</dbReference>
<organism evidence="4 5">
    <name type="scientific">Collinsella stercoris DSM 13279</name>
    <dbReference type="NCBI Taxonomy" id="445975"/>
    <lineage>
        <taxon>Bacteria</taxon>
        <taxon>Bacillati</taxon>
        <taxon>Actinomycetota</taxon>
        <taxon>Coriobacteriia</taxon>
        <taxon>Coriobacteriales</taxon>
        <taxon>Coriobacteriaceae</taxon>
        <taxon>Collinsella</taxon>
    </lineage>
</organism>
<dbReference type="Proteomes" id="UP000003560">
    <property type="component" value="Unassembled WGS sequence"/>
</dbReference>
<dbReference type="EMBL" id="ABXJ01000105">
    <property type="protein sequence ID" value="EEA89998.1"/>
    <property type="molecule type" value="Genomic_DNA"/>
</dbReference>
<dbReference type="InterPro" id="IPR036986">
    <property type="entry name" value="S4_RNA-bd_sf"/>
</dbReference>
<dbReference type="InterPro" id="IPR004538">
    <property type="entry name" value="Hemolysin_A/TlyA"/>
</dbReference>
<dbReference type="STRING" id="445975.COLSTE_01790"/>
<reference evidence="4 5" key="1">
    <citation type="submission" date="2008-10" db="EMBL/GenBank/DDBJ databases">
        <title>Draft genome sequence of Collinsella stercoris (DSM 13279).</title>
        <authorList>
            <person name="Sudarsanam P."/>
            <person name="Ley R."/>
            <person name="Guruge J."/>
            <person name="Turnbaugh P.J."/>
            <person name="Mahowald M."/>
            <person name="Liep D."/>
            <person name="Gordon J."/>
        </authorList>
    </citation>
    <scope>NUCLEOTIDE SEQUENCE [LARGE SCALE GENOMIC DNA]</scope>
    <source>
        <strain evidence="4 5">DSM 13279</strain>
    </source>
</reference>
<evidence type="ECO:0000259" key="3">
    <source>
        <dbReference type="Pfam" id="PF01728"/>
    </source>
</evidence>